<keyword evidence="8" id="KW-0443">Lipid metabolism</keyword>
<evidence type="ECO:0000256" key="19">
    <source>
        <dbReference type="ARBA" id="ARBA00049386"/>
    </source>
</evidence>
<comment type="function">
    <text evidence="11">Participates in chain elongation of fatty acids. Catalyzes the reduction of trans-2-enoyl-CoAs of varying chain lengths from 6:1 to 16:1, having maximum activity with 10:1 CoA. Has no 2,4-dienoyl-CoA reductase activity.</text>
</comment>
<protein>
    <recommendedName>
        <fullName evidence="14">Peroxisomal trans-2-enoyl-CoA reductase</fullName>
        <ecNumber evidence="13">1.3.1.38</ecNumber>
    </recommendedName>
</protein>
<name>A0ABT3KWJ0_9BURK</name>
<accession>A0ABT3KWJ0</accession>
<evidence type="ECO:0000256" key="1">
    <source>
        <dbReference type="ARBA" id="ARBA00004275"/>
    </source>
</evidence>
<evidence type="ECO:0000256" key="3">
    <source>
        <dbReference type="ARBA" id="ARBA00022516"/>
    </source>
</evidence>
<evidence type="ECO:0000256" key="9">
    <source>
        <dbReference type="ARBA" id="ARBA00023140"/>
    </source>
</evidence>
<evidence type="ECO:0000256" key="10">
    <source>
        <dbReference type="ARBA" id="ARBA00023160"/>
    </source>
</evidence>
<keyword evidence="5" id="KW-0276">Fatty acid metabolism</keyword>
<evidence type="ECO:0000256" key="5">
    <source>
        <dbReference type="ARBA" id="ARBA00022832"/>
    </source>
</evidence>
<comment type="caution">
    <text evidence="21">The sequence shown here is derived from an EMBL/GenBank/DDBJ whole genome shotgun (WGS) entry which is preliminary data.</text>
</comment>
<evidence type="ECO:0000256" key="6">
    <source>
        <dbReference type="ARBA" id="ARBA00022857"/>
    </source>
</evidence>
<dbReference type="PANTHER" id="PTHR24317:SF7">
    <property type="entry name" value="PEROXISOMAL TRANS-2-ENOYL-COA REDUCTASE"/>
    <property type="match status" value="1"/>
</dbReference>
<organism evidence="21 22">
    <name type="scientific">Verminephrobacter aporrectodeae subsp. tuberculatae</name>
    <dbReference type="NCBI Taxonomy" id="1110392"/>
    <lineage>
        <taxon>Bacteria</taxon>
        <taxon>Pseudomonadati</taxon>
        <taxon>Pseudomonadota</taxon>
        <taxon>Betaproteobacteria</taxon>
        <taxon>Burkholderiales</taxon>
        <taxon>Comamonadaceae</taxon>
        <taxon>Verminephrobacter</taxon>
    </lineage>
</organism>
<evidence type="ECO:0000256" key="7">
    <source>
        <dbReference type="ARBA" id="ARBA00023002"/>
    </source>
</evidence>
<evidence type="ECO:0000256" key="2">
    <source>
        <dbReference type="ARBA" id="ARBA00005189"/>
    </source>
</evidence>
<dbReference type="RefSeq" id="WP_040892529.1">
    <property type="nucleotide sequence ID" value="NZ_QZCW01000003.1"/>
</dbReference>
<evidence type="ECO:0000256" key="17">
    <source>
        <dbReference type="ARBA" id="ARBA00049108"/>
    </source>
</evidence>
<evidence type="ECO:0000256" key="13">
    <source>
        <dbReference type="ARBA" id="ARBA00038849"/>
    </source>
</evidence>
<comment type="subcellular location">
    <subcellularLocation>
        <location evidence="1">Peroxisome</location>
    </subcellularLocation>
</comment>
<comment type="catalytic activity">
    <reaction evidence="20">
        <text>(2E)-octenoyl-CoA + NADPH + H(+) = octanoyl-CoA + NADP(+)</text>
        <dbReference type="Rhea" id="RHEA:44952"/>
        <dbReference type="ChEBI" id="CHEBI:15378"/>
        <dbReference type="ChEBI" id="CHEBI:57386"/>
        <dbReference type="ChEBI" id="CHEBI:57783"/>
        <dbReference type="ChEBI" id="CHEBI:58349"/>
        <dbReference type="ChEBI" id="CHEBI:62242"/>
    </reaction>
    <physiologicalReaction direction="left-to-right" evidence="20">
        <dbReference type="Rhea" id="RHEA:44953"/>
    </physiologicalReaction>
</comment>
<comment type="subunit">
    <text evidence="12">Interacts with PEX5, probably required to target it into peroxisomes.</text>
</comment>
<proteinExistence type="predicted"/>
<sequence>MRVNAVRPGLRAATRDGVPAEHLQRVGADVPLRRLAQPGEVAQLVTFLCSGAAAFITGETIAVDGGNGINRRAPT</sequence>
<comment type="pathway">
    <text evidence="2">Lipid metabolism.</text>
</comment>
<keyword evidence="7" id="KW-0560">Oxidoreductase</keyword>
<keyword evidence="10" id="KW-0275">Fatty acid biosynthesis</keyword>
<dbReference type="InterPro" id="IPR052388">
    <property type="entry name" value="Peroxisomal_t2-enoyl-CoA_red"/>
</dbReference>
<evidence type="ECO:0000256" key="4">
    <source>
        <dbReference type="ARBA" id="ARBA00022553"/>
    </source>
</evidence>
<dbReference type="InterPro" id="IPR002347">
    <property type="entry name" value="SDR_fam"/>
</dbReference>
<comment type="catalytic activity">
    <reaction evidence="18">
        <text>a (2E)-enoyl-CoA + NADPH + H(+) = a 2,3-saturated acyl-CoA + NADP(+)</text>
        <dbReference type="Rhea" id="RHEA:33763"/>
        <dbReference type="ChEBI" id="CHEBI:15378"/>
        <dbReference type="ChEBI" id="CHEBI:57783"/>
        <dbReference type="ChEBI" id="CHEBI:58349"/>
        <dbReference type="ChEBI" id="CHEBI:58856"/>
        <dbReference type="ChEBI" id="CHEBI:65111"/>
        <dbReference type="EC" id="1.3.1.38"/>
    </reaction>
    <physiologicalReaction direction="left-to-right" evidence="18">
        <dbReference type="Rhea" id="RHEA:33764"/>
    </physiologicalReaction>
</comment>
<evidence type="ECO:0000256" key="8">
    <source>
        <dbReference type="ARBA" id="ARBA00023098"/>
    </source>
</evidence>
<reference evidence="22" key="1">
    <citation type="submission" date="2023-07" db="EMBL/GenBank/DDBJ databases">
        <title>Verminephrobacter genomes.</title>
        <authorList>
            <person name="Lund M.B."/>
        </authorList>
    </citation>
    <scope>NUCLEOTIDE SEQUENCE [LARGE SCALE GENOMIC DNA]</scope>
    <source>
        <strain evidence="22">AtM5-05</strain>
    </source>
</reference>
<dbReference type="Pfam" id="PF13561">
    <property type="entry name" value="adh_short_C2"/>
    <property type="match status" value="1"/>
</dbReference>
<dbReference type="SUPFAM" id="SSF51735">
    <property type="entry name" value="NAD(P)-binding Rossmann-fold domains"/>
    <property type="match status" value="1"/>
</dbReference>
<comment type="catalytic activity">
    <reaction evidence="17">
        <text>(2E)-hexenoyl-CoA + NADPH + H(+) = hexanoyl-CoA + NADP(+)</text>
        <dbReference type="Rhea" id="RHEA:44956"/>
        <dbReference type="ChEBI" id="CHEBI:15378"/>
        <dbReference type="ChEBI" id="CHEBI:57783"/>
        <dbReference type="ChEBI" id="CHEBI:58349"/>
        <dbReference type="ChEBI" id="CHEBI:62077"/>
        <dbReference type="ChEBI" id="CHEBI:62620"/>
    </reaction>
    <physiologicalReaction direction="left-to-right" evidence="17">
        <dbReference type="Rhea" id="RHEA:44957"/>
    </physiologicalReaction>
</comment>
<evidence type="ECO:0000256" key="11">
    <source>
        <dbReference type="ARBA" id="ARBA00037124"/>
    </source>
</evidence>
<gene>
    <name evidence="21" type="ORF">D5039_16630</name>
</gene>
<evidence type="ECO:0000256" key="20">
    <source>
        <dbReference type="ARBA" id="ARBA00049559"/>
    </source>
</evidence>
<evidence type="ECO:0000313" key="21">
    <source>
        <dbReference type="EMBL" id="MCW5322713.1"/>
    </source>
</evidence>
<evidence type="ECO:0000256" key="18">
    <source>
        <dbReference type="ARBA" id="ARBA00049251"/>
    </source>
</evidence>
<dbReference type="EMBL" id="QZCW01000003">
    <property type="protein sequence ID" value="MCW5322713.1"/>
    <property type="molecule type" value="Genomic_DNA"/>
</dbReference>
<dbReference type="PRINTS" id="PR01397">
    <property type="entry name" value="DHBDHDRGNASE"/>
</dbReference>
<keyword evidence="3" id="KW-0444">Lipid biosynthesis</keyword>
<dbReference type="InterPro" id="IPR036291">
    <property type="entry name" value="NAD(P)-bd_dom_sf"/>
</dbReference>
<keyword evidence="9" id="KW-0576">Peroxisome</keyword>
<dbReference type="Gene3D" id="3.40.50.720">
    <property type="entry name" value="NAD(P)-binding Rossmann-like Domain"/>
    <property type="match status" value="1"/>
</dbReference>
<evidence type="ECO:0000256" key="16">
    <source>
        <dbReference type="ARBA" id="ARBA00048686"/>
    </source>
</evidence>
<keyword evidence="4" id="KW-0597">Phosphoprotein</keyword>
<comment type="catalytic activity">
    <reaction evidence="19">
        <text>(2E)-decenoyl-CoA + NADPH + H(+) = decanoyl-CoA + NADP(+)</text>
        <dbReference type="Rhea" id="RHEA:44960"/>
        <dbReference type="ChEBI" id="CHEBI:15378"/>
        <dbReference type="ChEBI" id="CHEBI:57783"/>
        <dbReference type="ChEBI" id="CHEBI:58349"/>
        <dbReference type="ChEBI" id="CHEBI:61406"/>
        <dbReference type="ChEBI" id="CHEBI:61430"/>
    </reaction>
    <physiologicalReaction direction="left-to-right" evidence="19">
        <dbReference type="Rhea" id="RHEA:44961"/>
    </physiologicalReaction>
</comment>
<keyword evidence="6" id="KW-0521">NADP</keyword>
<evidence type="ECO:0000313" key="22">
    <source>
        <dbReference type="Proteomes" id="UP001208935"/>
    </source>
</evidence>
<comment type="catalytic activity">
    <reaction evidence="16">
        <text>(2E)-tetradecenoyl-CoA + NADPH + H(+) = tetradecanoyl-CoA + NADP(+)</text>
        <dbReference type="Rhea" id="RHEA:44968"/>
        <dbReference type="ChEBI" id="CHEBI:15378"/>
        <dbReference type="ChEBI" id="CHEBI:57385"/>
        <dbReference type="ChEBI" id="CHEBI:57783"/>
        <dbReference type="ChEBI" id="CHEBI:58349"/>
        <dbReference type="ChEBI" id="CHEBI:61405"/>
    </reaction>
    <physiologicalReaction direction="left-to-right" evidence="16">
        <dbReference type="Rhea" id="RHEA:44969"/>
    </physiologicalReaction>
</comment>
<dbReference type="PANTHER" id="PTHR24317">
    <property type="entry name" value="PEROXISOMAL TRANS-2-ENOYL-COA REDUCTASE"/>
    <property type="match status" value="1"/>
</dbReference>
<dbReference type="Proteomes" id="UP001208935">
    <property type="component" value="Unassembled WGS sequence"/>
</dbReference>
<dbReference type="EC" id="1.3.1.38" evidence="13"/>
<evidence type="ECO:0000256" key="15">
    <source>
        <dbReference type="ARBA" id="ARBA00047570"/>
    </source>
</evidence>
<comment type="catalytic activity">
    <reaction evidence="15">
        <text>(2E)-dodecenoyl-CoA + NADPH + H(+) = dodecanoyl-CoA + NADP(+)</text>
        <dbReference type="Rhea" id="RHEA:44964"/>
        <dbReference type="ChEBI" id="CHEBI:15378"/>
        <dbReference type="ChEBI" id="CHEBI:57330"/>
        <dbReference type="ChEBI" id="CHEBI:57375"/>
        <dbReference type="ChEBI" id="CHEBI:57783"/>
        <dbReference type="ChEBI" id="CHEBI:58349"/>
    </reaction>
    <physiologicalReaction direction="left-to-right" evidence="15">
        <dbReference type="Rhea" id="RHEA:44965"/>
    </physiologicalReaction>
</comment>
<keyword evidence="22" id="KW-1185">Reference proteome</keyword>
<evidence type="ECO:0000256" key="14">
    <source>
        <dbReference type="ARBA" id="ARBA00041063"/>
    </source>
</evidence>
<dbReference type="InterPro" id="IPR003560">
    <property type="entry name" value="DHB_DH"/>
</dbReference>
<evidence type="ECO:0000256" key="12">
    <source>
        <dbReference type="ARBA" id="ARBA00038622"/>
    </source>
</evidence>